<keyword evidence="1" id="KW-1133">Transmembrane helix</keyword>
<evidence type="ECO:0000256" key="1">
    <source>
        <dbReference type="SAM" id="Phobius"/>
    </source>
</evidence>
<dbReference type="EMBL" id="FOHA01000001">
    <property type="protein sequence ID" value="SER51463.1"/>
    <property type="molecule type" value="Genomic_DNA"/>
</dbReference>
<dbReference type="STRING" id="142588.SAMN04488559_101125"/>
<organism evidence="2 3">
    <name type="scientific">Isobaculum melis</name>
    <dbReference type="NCBI Taxonomy" id="142588"/>
    <lineage>
        <taxon>Bacteria</taxon>
        <taxon>Bacillati</taxon>
        <taxon>Bacillota</taxon>
        <taxon>Bacilli</taxon>
        <taxon>Lactobacillales</taxon>
        <taxon>Carnobacteriaceae</taxon>
        <taxon>Isobaculum</taxon>
    </lineage>
</organism>
<gene>
    <name evidence="2" type="ORF">SAMN04488559_101125</name>
</gene>
<keyword evidence="1" id="KW-0812">Transmembrane</keyword>
<proteinExistence type="predicted"/>
<dbReference type="Proteomes" id="UP000198948">
    <property type="component" value="Unassembled WGS sequence"/>
</dbReference>
<keyword evidence="3" id="KW-1185">Reference proteome</keyword>
<evidence type="ECO:0000313" key="3">
    <source>
        <dbReference type="Proteomes" id="UP000198948"/>
    </source>
</evidence>
<feature type="transmembrane region" description="Helical" evidence="1">
    <location>
        <begin position="86"/>
        <end position="103"/>
    </location>
</feature>
<accession>A0A1H9PV22</accession>
<reference evidence="2 3" key="1">
    <citation type="submission" date="2016-10" db="EMBL/GenBank/DDBJ databases">
        <authorList>
            <person name="de Groot N.N."/>
        </authorList>
    </citation>
    <scope>NUCLEOTIDE SEQUENCE [LARGE SCALE GENOMIC DNA]</scope>
    <source>
        <strain evidence="2 3">DSM 13760</strain>
    </source>
</reference>
<dbReference type="AlphaFoldDB" id="A0A1H9PV22"/>
<protein>
    <submittedName>
        <fullName evidence="2">Uncharacterized protein</fullName>
    </submittedName>
</protein>
<sequence length="176" mass="20523">MTSFFMQQVGLIILIFIVFIASILLAVVVVKKQINEKKYSLKAVANYNLVRYQYQLTPPLLSKVFCTALLLFVGIVLAQFEVITPDYVYLLLFITFGLQFVGINQTVKKRGMGAMLMLFSLGGFLLQVHYQLIETLHQEWLLRSILFISECCYLLLFIIIYVRLLQLMWQPRKQRK</sequence>
<name>A0A1H9PV22_9LACT</name>
<feature type="transmembrane region" description="Helical" evidence="1">
    <location>
        <begin position="115"/>
        <end position="133"/>
    </location>
</feature>
<dbReference type="RefSeq" id="WP_092649281.1">
    <property type="nucleotide sequence ID" value="NZ_FOHA01000001.1"/>
</dbReference>
<keyword evidence="1" id="KW-0472">Membrane</keyword>
<feature type="transmembrane region" description="Helical" evidence="1">
    <location>
        <begin position="60"/>
        <end position="80"/>
    </location>
</feature>
<evidence type="ECO:0000313" key="2">
    <source>
        <dbReference type="EMBL" id="SER51463.1"/>
    </source>
</evidence>
<feature type="transmembrane region" description="Helical" evidence="1">
    <location>
        <begin position="6"/>
        <end position="30"/>
    </location>
</feature>
<feature type="transmembrane region" description="Helical" evidence="1">
    <location>
        <begin position="145"/>
        <end position="165"/>
    </location>
</feature>